<dbReference type="InterPro" id="IPR008767">
    <property type="entry name" value="Phage_SPP1_head-tail_adaptor"/>
</dbReference>
<organism evidence="1 2">
    <name type="scientific">Brucella haematophila</name>
    <dbReference type="NCBI Taxonomy" id="419474"/>
    <lineage>
        <taxon>Bacteria</taxon>
        <taxon>Pseudomonadati</taxon>
        <taxon>Pseudomonadota</taxon>
        <taxon>Alphaproteobacteria</taxon>
        <taxon>Hyphomicrobiales</taxon>
        <taxon>Brucellaceae</taxon>
        <taxon>Brucella/Ochrobactrum group</taxon>
        <taxon>Brucella</taxon>
    </lineage>
</organism>
<evidence type="ECO:0000313" key="2">
    <source>
        <dbReference type="Proteomes" id="UP000704467"/>
    </source>
</evidence>
<proteinExistence type="predicted"/>
<dbReference type="Gene3D" id="2.40.10.270">
    <property type="entry name" value="Bacteriophage SPP1 head-tail adaptor protein"/>
    <property type="match status" value="1"/>
</dbReference>
<dbReference type="InterPro" id="IPR038666">
    <property type="entry name" value="SSP1_head-tail_sf"/>
</dbReference>
<gene>
    <name evidence="1" type="ORF">HED55_18135</name>
</gene>
<keyword evidence="2" id="KW-1185">Reference proteome</keyword>
<dbReference type="EMBL" id="JAAVLN010000002">
    <property type="protein sequence ID" value="NKC04454.1"/>
    <property type="molecule type" value="Genomic_DNA"/>
</dbReference>
<evidence type="ECO:0000313" key="1">
    <source>
        <dbReference type="EMBL" id="NKC04454.1"/>
    </source>
</evidence>
<accession>A0ABX1DNB1</accession>
<name>A0ABX1DNB1_9HYPH</name>
<reference evidence="1 2" key="1">
    <citation type="submission" date="2020-03" db="EMBL/GenBank/DDBJ databases">
        <title>Whole genome sequencing of clinical and environmental type strains of Ochrobactrum.</title>
        <authorList>
            <person name="Dharne M."/>
        </authorList>
    </citation>
    <scope>NUCLEOTIDE SEQUENCE [LARGE SCALE GENOMIC DNA]</scope>
    <source>
        <strain evidence="1 2">CIP 109452</strain>
    </source>
</reference>
<dbReference type="Pfam" id="PF05521">
    <property type="entry name" value="Phage_HCP"/>
    <property type="match status" value="1"/>
</dbReference>
<comment type="caution">
    <text evidence="1">The sequence shown here is derived from an EMBL/GenBank/DDBJ whole genome shotgun (WGS) entry which is preliminary data.</text>
</comment>
<protein>
    <submittedName>
        <fullName evidence="1">Head-tail adaptor protein</fullName>
    </submittedName>
</protein>
<dbReference type="Proteomes" id="UP000704467">
    <property type="component" value="Unassembled WGS sequence"/>
</dbReference>
<sequence>MPWLHFTATYDFIPKPAVTIRYPAGYVGLVTTPCANRAIAAGIAERLPTPTKRRGRSMAKRAGAGSLNCRLTFQVRQDVDDGFGGTRGEWVDQFTVPGRLEPRYGSNVESVMAARMRSMQPYNLTIRGSEQARQITASWRAYDARAGLTGGKPNRVFGIKTVVNPDERGAYLEMLVVEGEET</sequence>